<evidence type="ECO:0000256" key="1">
    <source>
        <dbReference type="SAM" id="MobiDB-lite"/>
    </source>
</evidence>
<dbReference type="InterPro" id="IPR001229">
    <property type="entry name" value="Jacalin-like_lectin_dom"/>
</dbReference>
<reference evidence="3" key="1">
    <citation type="journal article" date="2021" name="Sci. Rep.">
        <title>Diploid genomic architecture of Nitzschia inconspicua, an elite biomass production diatom.</title>
        <authorList>
            <person name="Oliver A."/>
            <person name="Podell S."/>
            <person name="Pinowska A."/>
            <person name="Traller J.C."/>
            <person name="Smith S.R."/>
            <person name="McClure R."/>
            <person name="Beliaev A."/>
            <person name="Bohutskyi P."/>
            <person name="Hill E.A."/>
            <person name="Rabines A."/>
            <person name="Zheng H."/>
            <person name="Allen L.Z."/>
            <person name="Kuo A."/>
            <person name="Grigoriev I.V."/>
            <person name="Allen A.E."/>
            <person name="Hazlebeck D."/>
            <person name="Allen E.E."/>
        </authorList>
    </citation>
    <scope>NUCLEOTIDE SEQUENCE</scope>
    <source>
        <strain evidence="3">Hildebrandi</strain>
    </source>
</reference>
<dbReference type="SMART" id="SM00915">
    <property type="entry name" value="Jacalin"/>
    <property type="match status" value="1"/>
</dbReference>
<dbReference type="PANTHER" id="PTHR47293:SF15">
    <property type="entry name" value="JACALIN-RELATED LECTIN 19"/>
    <property type="match status" value="1"/>
</dbReference>
<reference evidence="3" key="2">
    <citation type="submission" date="2021-04" db="EMBL/GenBank/DDBJ databases">
        <authorList>
            <person name="Podell S."/>
        </authorList>
    </citation>
    <scope>NUCLEOTIDE SEQUENCE</scope>
    <source>
        <strain evidence="3">Hildebrandi</strain>
    </source>
</reference>
<organism evidence="3 4">
    <name type="scientific">Nitzschia inconspicua</name>
    <dbReference type="NCBI Taxonomy" id="303405"/>
    <lineage>
        <taxon>Eukaryota</taxon>
        <taxon>Sar</taxon>
        <taxon>Stramenopiles</taxon>
        <taxon>Ochrophyta</taxon>
        <taxon>Bacillariophyta</taxon>
        <taxon>Bacillariophyceae</taxon>
        <taxon>Bacillariophycidae</taxon>
        <taxon>Bacillariales</taxon>
        <taxon>Bacillariaceae</taxon>
        <taxon>Nitzschia</taxon>
    </lineage>
</organism>
<feature type="domain" description="Jacalin-type lectin" evidence="2">
    <location>
        <begin position="201"/>
        <end position="335"/>
    </location>
</feature>
<feature type="compositionally biased region" description="Low complexity" evidence="1">
    <location>
        <begin position="160"/>
        <end position="177"/>
    </location>
</feature>
<evidence type="ECO:0000313" key="3">
    <source>
        <dbReference type="EMBL" id="KAG7370636.1"/>
    </source>
</evidence>
<dbReference type="EMBL" id="JAGRRH010000004">
    <property type="protein sequence ID" value="KAG7370636.1"/>
    <property type="molecule type" value="Genomic_DNA"/>
</dbReference>
<dbReference type="OrthoDB" id="49186at2759"/>
<dbReference type="AlphaFoldDB" id="A0A9K3M1X6"/>
<dbReference type="Proteomes" id="UP000693970">
    <property type="component" value="Unassembled WGS sequence"/>
</dbReference>
<gene>
    <name evidence="3" type="ORF">IV203_019206</name>
</gene>
<keyword evidence="4" id="KW-1185">Reference proteome</keyword>
<evidence type="ECO:0000259" key="2">
    <source>
        <dbReference type="PROSITE" id="PS51752"/>
    </source>
</evidence>
<proteinExistence type="predicted"/>
<evidence type="ECO:0000313" key="4">
    <source>
        <dbReference type="Proteomes" id="UP000693970"/>
    </source>
</evidence>
<dbReference type="PANTHER" id="PTHR47293">
    <property type="entry name" value="JACALIN-RELATED LECTIN 3"/>
    <property type="match status" value="1"/>
</dbReference>
<comment type="caution">
    <text evidence="3">The sequence shown here is derived from an EMBL/GenBank/DDBJ whole genome shotgun (WGS) entry which is preliminary data.</text>
</comment>
<feature type="region of interest" description="Disordered" evidence="1">
    <location>
        <begin position="149"/>
        <end position="214"/>
    </location>
</feature>
<accession>A0A9K3M1X6</accession>
<sequence>MPPHHGYADKWFWEELPVSARKAASILGYDENSWDAAEPVAYHGKPFQDLTDDEKRAATYLGRNPLDFKLKNVQWNTITEEMKKYASALGWTEETWNRNFPIRDLDVDELYWKELSKEQKEAAAYFGYNQNLWDETNEEELFDGASVAATPVAKPDKPSSTKPSSKPSTSSDQSSKPSSREEKKDDEDKDGDNKKINRAKFSQTPAYGAGGGDNFDDGNNMHIDEITIAADANMVHGIATKYRGKECKNGSIGRDNTKTFKLGPGEFITSAKVSLNSKGVVTSLTLFTNKGAKLGPCGDDKGAQKLVKAPEGTVLCGFHGTAKRHINSIGFKWGPNSKA</sequence>
<protein>
    <submittedName>
        <fullName evidence="3">Jacalin-like lectin domain containing protein</fullName>
    </submittedName>
</protein>
<name>A0A9K3M1X6_9STRA</name>
<dbReference type="Pfam" id="PF01419">
    <property type="entry name" value="Jacalin"/>
    <property type="match status" value="1"/>
</dbReference>
<dbReference type="PROSITE" id="PS51752">
    <property type="entry name" value="JACALIN_LECTIN"/>
    <property type="match status" value="1"/>
</dbReference>